<keyword evidence="1" id="KW-0560">Oxidoreductase</keyword>
<dbReference type="GO" id="GO:0004497">
    <property type="term" value="F:monooxygenase activity"/>
    <property type="evidence" value="ECO:0007669"/>
    <property type="project" value="UniProtKB-KW"/>
</dbReference>
<evidence type="ECO:0000313" key="5">
    <source>
        <dbReference type="Proteomes" id="UP001595696"/>
    </source>
</evidence>
<accession>A0ABV8E125</accession>
<feature type="domain" description="FAD-binding" evidence="3">
    <location>
        <begin position="3"/>
        <end position="304"/>
    </location>
</feature>
<evidence type="ECO:0000256" key="2">
    <source>
        <dbReference type="ARBA" id="ARBA00023033"/>
    </source>
</evidence>
<organism evidence="4 5">
    <name type="scientific">Nocardia jiangsuensis</name>
    <dbReference type="NCBI Taxonomy" id="1691563"/>
    <lineage>
        <taxon>Bacteria</taxon>
        <taxon>Bacillati</taxon>
        <taxon>Actinomycetota</taxon>
        <taxon>Actinomycetes</taxon>
        <taxon>Mycobacteriales</taxon>
        <taxon>Nocardiaceae</taxon>
        <taxon>Nocardia</taxon>
    </lineage>
</organism>
<dbReference type="SUPFAM" id="SSF54373">
    <property type="entry name" value="FAD-linked reductases, C-terminal domain"/>
    <property type="match status" value="1"/>
</dbReference>
<sequence>MDEVLIVGGGIGGLATALAALRAGKRPLVLERAPEQAVVGSGLSLWPNAIRALDALGVGAAVRARAVSGASGGIRNDAGRLLLRADAAALRERFGEPIVVHRAELMAILRDALPAGVLRTGVGVTGADESGRVVTAEGERAAELVVGADGIRSVLRRAVAGEVAPRYAGYTAWRTVVTPSAPVTEFGESWGRGQRFGFAPLAGGRVYCFATANAAPSTEPAAGELAELRRRFADWHDPIPALLAAADPAGVLRHDIYDLPALPRFTAGRIALVGDAAHAMTPDLGQGACQALEDAVTLGAILAADGDLRRYDALRRPRTQWIAARARRLGRAGQLSAGPVVALRDAVMRRTPARAQLNAMAAMLEWSPEEVAAEVA</sequence>
<dbReference type="Gene3D" id="3.50.50.60">
    <property type="entry name" value="FAD/NAD(P)-binding domain"/>
    <property type="match status" value="1"/>
</dbReference>
<dbReference type="PRINTS" id="PR00420">
    <property type="entry name" value="RNGMNOXGNASE"/>
</dbReference>
<dbReference type="Pfam" id="PF01494">
    <property type="entry name" value="FAD_binding_3"/>
    <property type="match status" value="1"/>
</dbReference>
<keyword evidence="5" id="KW-1185">Reference proteome</keyword>
<reference evidence="5" key="1">
    <citation type="journal article" date="2019" name="Int. J. Syst. Evol. Microbiol.">
        <title>The Global Catalogue of Microorganisms (GCM) 10K type strain sequencing project: providing services to taxonomists for standard genome sequencing and annotation.</title>
        <authorList>
            <consortium name="The Broad Institute Genomics Platform"/>
            <consortium name="The Broad Institute Genome Sequencing Center for Infectious Disease"/>
            <person name="Wu L."/>
            <person name="Ma J."/>
        </authorList>
    </citation>
    <scope>NUCLEOTIDE SEQUENCE [LARGE SCALE GENOMIC DNA]</scope>
    <source>
        <strain evidence="5">CGMCC 4.7330</strain>
    </source>
</reference>
<evidence type="ECO:0000259" key="3">
    <source>
        <dbReference type="Pfam" id="PF01494"/>
    </source>
</evidence>
<proteinExistence type="predicted"/>
<dbReference type="Proteomes" id="UP001595696">
    <property type="component" value="Unassembled WGS sequence"/>
</dbReference>
<protein>
    <submittedName>
        <fullName evidence="4">FAD-dependent monooxygenase</fullName>
    </submittedName>
</protein>
<gene>
    <name evidence="4" type="ORF">ACFO0B_27840</name>
</gene>
<name>A0ABV8E125_9NOCA</name>
<dbReference type="InterPro" id="IPR002938">
    <property type="entry name" value="FAD-bd"/>
</dbReference>
<dbReference type="InterPro" id="IPR036188">
    <property type="entry name" value="FAD/NAD-bd_sf"/>
</dbReference>
<dbReference type="SUPFAM" id="SSF51905">
    <property type="entry name" value="FAD/NAD(P)-binding domain"/>
    <property type="match status" value="1"/>
</dbReference>
<dbReference type="PANTHER" id="PTHR13789">
    <property type="entry name" value="MONOOXYGENASE"/>
    <property type="match status" value="1"/>
</dbReference>
<dbReference type="RefSeq" id="WP_378616018.1">
    <property type="nucleotide sequence ID" value="NZ_JBHSAX010000023.1"/>
</dbReference>
<comment type="caution">
    <text evidence="4">The sequence shown here is derived from an EMBL/GenBank/DDBJ whole genome shotgun (WGS) entry which is preliminary data.</text>
</comment>
<dbReference type="EMBL" id="JBHSAX010000023">
    <property type="protein sequence ID" value="MFC3965819.1"/>
    <property type="molecule type" value="Genomic_DNA"/>
</dbReference>
<dbReference type="InterPro" id="IPR050493">
    <property type="entry name" value="FAD-dep_Monooxygenase_BioMet"/>
</dbReference>
<keyword evidence="2 4" id="KW-0503">Monooxygenase</keyword>
<dbReference type="PANTHER" id="PTHR13789:SF309">
    <property type="entry name" value="PUTATIVE (AFU_ORTHOLOGUE AFUA_6G14510)-RELATED"/>
    <property type="match status" value="1"/>
</dbReference>
<evidence type="ECO:0000256" key="1">
    <source>
        <dbReference type="ARBA" id="ARBA00023002"/>
    </source>
</evidence>
<evidence type="ECO:0000313" key="4">
    <source>
        <dbReference type="EMBL" id="MFC3965819.1"/>
    </source>
</evidence>